<dbReference type="Proteomes" id="UP001501706">
    <property type="component" value="Unassembled WGS sequence"/>
</dbReference>
<evidence type="ECO:0000313" key="5">
    <source>
        <dbReference type="Proteomes" id="UP001501706"/>
    </source>
</evidence>
<sequence length="273" mass="28822">MHSLLRYVPLACAIAFAGPAPAQNGYPSKAVRIIVGAAPGGPTDLVARLLGEKLSQDMGVPFIVENRGGGVGVIASETVARAEPDGYTLLMGSVSTHGINPALYRKLNYDALKDFAPISQVVSYPLVLLVNPTTVPVSNMGEFLAYVRKHPGKVNRGSAGNGTSMHIAGELFNSLGSSHAARGRFARILQPLHPERDRQAGGGGEGVGRDGGLKTFAPLPGTRPPAPPREFSSRPSPTYSIERGVRPAHDLSTGKPSCRSTERACFHHSLSWT</sequence>
<comment type="similarity">
    <text evidence="1">Belongs to the UPF0065 (bug) family.</text>
</comment>
<feature type="region of interest" description="Disordered" evidence="2">
    <location>
        <begin position="193"/>
        <end position="242"/>
    </location>
</feature>
<keyword evidence="5" id="KW-1185">Reference proteome</keyword>
<feature type="signal peptide" evidence="3">
    <location>
        <begin position="1"/>
        <end position="22"/>
    </location>
</feature>
<feature type="chain" id="PRO_5046926197" description="Tripartite tricarboxylate transporter family receptor" evidence="3">
    <location>
        <begin position="23"/>
        <end position="273"/>
    </location>
</feature>
<evidence type="ECO:0008006" key="6">
    <source>
        <dbReference type="Google" id="ProtNLM"/>
    </source>
</evidence>
<proteinExistence type="inferred from homology"/>
<organism evidence="4 5">
    <name type="scientific">Pigmentiphaga daeguensis</name>
    <dbReference type="NCBI Taxonomy" id="414049"/>
    <lineage>
        <taxon>Bacteria</taxon>
        <taxon>Pseudomonadati</taxon>
        <taxon>Pseudomonadota</taxon>
        <taxon>Betaproteobacteria</taxon>
        <taxon>Burkholderiales</taxon>
        <taxon>Alcaligenaceae</taxon>
        <taxon>Pigmentiphaga</taxon>
    </lineage>
</organism>
<dbReference type="Pfam" id="PF03401">
    <property type="entry name" value="TctC"/>
    <property type="match status" value="1"/>
</dbReference>
<dbReference type="InterPro" id="IPR005064">
    <property type="entry name" value="BUG"/>
</dbReference>
<accession>A0ABP3MFM5</accession>
<dbReference type="InterPro" id="IPR042100">
    <property type="entry name" value="Bug_dom1"/>
</dbReference>
<dbReference type="PANTHER" id="PTHR42928:SF5">
    <property type="entry name" value="BLR1237 PROTEIN"/>
    <property type="match status" value="1"/>
</dbReference>
<evidence type="ECO:0000256" key="2">
    <source>
        <dbReference type="SAM" id="MobiDB-lite"/>
    </source>
</evidence>
<dbReference type="RefSeq" id="WP_343928039.1">
    <property type="nucleotide sequence ID" value="NZ_BAAAEN010000016.1"/>
</dbReference>
<evidence type="ECO:0000313" key="4">
    <source>
        <dbReference type="EMBL" id="GAA0517641.1"/>
    </source>
</evidence>
<reference evidence="5" key="1">
    <citation type="journal article" date="2019" name="Int. J. Syst. Evol. Microbiol.">
        <title>The Global Catalogue of Microorganisms (GCM) 10K type strain sequencing project: providing services to taxonomists for standard genome sequencing and annotation.</title>
        <authorList>
            <consortium name="The Broad Institute Genomics Platform"/>
            <consortium name="The Broad Institute Genome Sequencing Center for Infectious Disease"/>
            <person name="Wu L."/>
            <person name="Ma J."/>
        </authorList>
    </citation>
    <scope>NUCLEOTIDE SEQUENCE [LARGE SCALE GENOMIC DNA]</scope>
    <source>
        <strain evidence="5">JCM 14330</strain>
    </source>
</reference>
<dbReference type="EMBL" id="BAAAEN010000016">
    <property type="protein sequence ID" value="GAA0517641.1"/>
    <property type="molecule type" value="Genomic_DNA"/>
</dbReference>
<evidence type="ECO:0000256" key="3">
    <source>
        <dbReference type="SAM" id="SignalP"/>
    </source>
</evidence>
<comment type="caution">
    <text evidence="4">The sequence shown here is derived from an EMBL/GenBank/DDBJ whole genome shotgun (WGS) entry which is preliminary data.</text>
</comment>
<name>A0ABP3MFM5_9BURK</name>
<gene>
    <name evidence="4" type="ORF">GCM10009097_38890</name>
</gene>
<dbReference type="Gene3D" id="3.40.190.10">
    <property type="entry name" value="Periplasmic binding protein-like II"/>
    <property type="match status" value="1"/>
</dbReference>
<keyword evidence="3" id="KW-0732">Signal</keyword>
<dbReference type="PANTHER" id="PTHR42928">
    <property type="entry name" value="TRICARBOXYLATE-BINDING PROTEIN"/>
    <property type="match status" value="1"/>
</dbReference>
<dbReference type="Gene3D" id="3.40.190.150">
    <property type="entry name" value="Bordetella uptake gene, domain 1"/>
    <property type="match status" value="1"/>
</dbReference>
<protein>
    <recommendedName>
        <fullName evidence="6">Tripartite tricarboxylate transporter family receptor</fullName>
    </recommendedName>
</protein>
<evidence type="ECO:0000256" key="1">
    <source>
        <dbReference type="ARBA" id="ARBA00006987"/>
    </source>
</evidence>